<keyword evidence="3" id="KW-1185">Reference proteome</keyword>
<dbReference type="Proteomes" id="UP000054279">
    <property type="component" value="Unassembled WGS sequence"/>
</dbReference>
<feature type="compositionally biased region" description="Acidic residues" evidence="1">
    <location>
        <begin position="354"/>
        <end position="367"/>
    </location>
</feature>
<protein>
    <submittedName>
        <fullName evidence="2">Uncharacterized protein</fullName>
    </submittedName>
</protein>
<dbReference type="HOGENOM" id="CLU_360219_0_0_1"/>
<dbReference type="OrthoDB" id="2588098at2759"/>
<accession>A0A0C9TTR2</accession>
<evidence type="ECO:0000313" key="3">
    <source>
        <dbReference type="Proteomes" id="UP000054279"/>
    </source>
</evidence>
<sequence length="777" mass="89415">MGQDFGITNLDGQFANGGTKYGESYGDPAEWLIRLLANPNQLVTESWRIPSLGLPPGSWRNDRLICLGDGTRDLPMGCLQDIEIKSLRDMGLGNDEIYYSLRDHFESAHERMREDDVLKPGRPWVMANLSKREYFSLDAIKNLRDELIRTHGAKTFKNMNAGSVLISRICWSSDPGASMRYRGFRYESGKVTELNRGSWAGDRFAILALDDEELSAFTNITTEVCMETRVMWLSERFYYPDDLEEFGFMIWAEDYSNVYMQTPQDSDDYEDVLPLSKVHTSVSGTPWKRTNRKGRKIVKQKSTVNPTAATLPQELLENIFYLVFESISTESDNENSSSTYYYVGDDLDRPVDKDECDESSSEEESEVETANVNSLDIYPQLDRLLNLRLVCRTWSQTLVNAPNLRIRTSAQDPLDHAKIYIKSLQTKSLHVEIFGPRTLGLWSIIESEVERWQGLTLGRFLYDIETPEESRRHWDELLKILEKSDIVFPRVTNLQIYAMGSFSRHQLNTLLNRCPKLEVLQIHLLEDFAEQVIKPGVLSHLRDIKLYDPSDSLIAHLVSILPPELTTITLLHSKHRGSFTSRLFAPLKKKPLTHVHVLRLIGDTPGNILTIEGLIASLPNIDTLEIDKGGDGQRIIFCQLSHDGLPLRESDYRCLCHYCWDGRRGISREEYDEHEEWEQQQGEAEKKITDTNPINSNKQRRKRTHSMPVVWPQLHTLRIKGVKLADVARLLHRRRQVEVPFRYLSVGGSLGGIGVIGRLPWWKERFSLEHVDRWLQF</sequence>
<reference evidence="2 3" key="1">
    <citation type="submission" date="2014-06" db="EMBL/GenBank/DDBJ databases">
        <title>Evolutionary Origins and Diversification of the Mycorrhizal Mutualists.</title>
        <authorList>
            <consortium name="DOE Joint Genome Institute"/>
            <consortium name="Mycorrhizal Genomics Consortium"/>
            <person name="Kohler A."/>
            <person name="Kuo A."/>
            <person name="Nagy L.G."/>
            <person name="Floudas D."/>
            <person name="Copeland A."/>
            <person name="Barry K.W."/>
            <person name="Cichocki N."/>
            <person name="Veneault-Fourrey C."/>
            <person name="LaButti K."/>
            <person name="Lindquist E.A."/>
            <person name="Lipzen A."/>
            <person name="Lundell T."/>
            <person name="Morin E."/>
            <person name="Murat C."/>
            <person name="Riley R."/>
            <person name="Ohm R."/>
            <person name="Sun H."/>
            <person name="Tunlid A."/>
            <person name="Henrissat B."/>
            <person name="Grigoriev I.V."/>
            <person name="Hibbett D.S."/>
            <person name="Martin F."/>
        </authorList>
    </citation>
    <scope>NUCLEOTIDE SEQUENCE [LARGE SCALE GENOMIC DNA]</scope>
    <source>
        <strain evidence="2 3">SS14</strain>
    </source>
</reference>
<evidence type="ECO:0000313" key="2">
    <source>
        <dbReference type="EMBL" id="KIJ25264.1"/>
    </source>
</evidence>
<feature type="compositionally biased region" description="Low complexity" evidence="1">
    <location>
        <begin position="331"/>
        <end position="342"/>
    </location>
</feature>
<organism evidence="2 3">
    <name type="scientific">Sphaerobolus stellatus (strain SS14)</name>
    <dbReference type="NCBI Taxonomy" id="990650"/>
    <lineage>
        <taxon>Eukaryota</taxon>
        <taxon>Fungi</taxon>
        <taxon>Dikarya</taxon>
        <taxon>Basidiomycota</taxon>
        <taxon>Agaricomycotina</taxon>
        <taxon>Agaricomycetes</taxon>
        <taxon>Phallomycetidae</taxon>
        <taxon>Geastrales</taxon>
        <taxon>Sphaerobolaceae</taxon>
        <taxon>Sphaerobolus</taxon>
    </lineage>
</organism>
<proteinExistence type="predicted"/>
<gene>
    <name evidence="2" type="ORF">M422DRAFT_38851</name>
</gene>
<dbReference type="AlphaFoldDB" id="A0A0C9TTR2"/>
<evidence type="ECO:0000256" key="1">
    <source>
        <dbReference type="SAM" id="MobiDB-lite"/>
    </source>
</evidence>
<name>A0A0C9TTR2_SPHS4</name>
<feature type="region of interest" description="Disordered" evidence="1">
    <location>
        <begin position="675"/>
        <end position="705"/>
    </location>
</feature>
<feature type="region of interest" description="Disordered" evidence="1">
    <location>
        <begin position="331"/>
        <end position="368"/>
    </location>
</feature>
<dbReference type="EMBL" id="KN837423">
    <property type="protein sequence ID" value="KIJ25264.1"/>
    <property type="molecule type" value="Genomic_DNA"/>
</dbReference>